<feature type="transmembrane region" description="Helical" evidence="1">
    <location>
        <begin position="181"/>
        <end position="201"/>
    </location>
</feature>
<feature type="transmembrane region" description="Helical" evidence="1">
    <location>
        <begin position="208"/>
        <end position="227"/>
    </location>
</feature>
<accession>A0A9W6YXM2</accession>
<dbReference type="InterPro" id="IPR040410">
    <property type="entry name" value="UPF0658_Golgi"/>
</dbReference>
<dbReference type="Proteomes" id="UP001165063">
    <property type="component" value="Unassembled WGS sequence"/>
</dbReference>
<feature type="transmembrane region" description="Helical" evidence="1">
    <location>
        <begin position="124"/>
        <end position="148"/>
    </location>
</feature>
<evidence type="ECO:0000256" key="1">
    <source>
        <dbReference type="SAM" id="Phobius"/>
    </source>
</evidence>
<feature type="transmembrane region" description="Helical" evidence="1">
    <location>
        <begin position="6"/>
        <end position="28"/>
    </location>
</feature>
<keyword evidence="1" id="KW-0472">Membrane</keyword>
<dbReference type="PANTHER" id="PTHR34391">
    <property type="entry name" value="UPF0658 GOLGI APPARATUS MEMBRANE PROTEIN C1952.10C-RELATED"/>
    <property type="match status" value="1"/>
</dbReference>
<feature type="transmembrane region" description="Helical" evidence="1">
    <location>
        <begin position="85"/>
        <end position="104"/>
    </location>
</feature>
<proteinExistence type="predicted"/>
<dbReference type="OrthoDB" id="2448307at2759"/>
<comment type="caution">
    <text evidence="2">The sequence shown here is derived from an EMBL/GenBank/DDBJ whole genome shotgun (WGS) entry which is preliminary data.</text>
</comment>
<dbReference type="PANTHER" id="PTHR34391:SF1">
    <property type="entry name" value="UPF0658 GOLGI APPARATUS MEMBRANE PROTEIN C1952.10C-RELATED"/>
    <property type="match status" value="1"/>
</dbReference>
<evidence type="ECO:0000313" key="2">
    <source>
        <dbReference type="EMBL" id="GMG24538.1"/>
    </source>
</evidence>
<dbReference type="AlphaFoldDB" id="A0A9W6YXM2"/>
<feature type="transmembrane region" description="Helical" evidence="1">
    <location>
        <begin position="233"/>
        <end position="253"/>
    </location>
</feature>
<reference evidence="2" key="1">
    <citation type="submission" date="2023-04" db="EMBL/GenBank/DDBJ databases">
        <title>Ambrosiozyma monospora NBRC 1965.</title>
        <authorList>
            <person name="Ichikawa N."/>
            <person name="Sato H."/>
            <person name="Tonouchi N."/>
        </authorList>
    </citation>
    <scope>NUCLEOTIDE SEQUENCE</scope>
    <source>
        <strain evidence="2">NBRC 1965</strain>
    </source>
</reference>
<keyword evidence="1" id="KW-0812">Transmembrane</keyword>
<sequence>MKSFLLVSMVFAVLILTLEAFLFGVYLANIGSINYIKDDGKDTHNNSHEWVVTKRNAVATYLALYIYAEIYQVVLALITIYTRNIYHLVSSVGFLAAMCAYSGVQYSELHKTLINAEHQNWQTICQAISIAIIVIAVVLVINQAAIAWQLKDIFIQHTGEKTGMNTNLIKANMFFNLHRNAVILSFFFFPAFTLQFIVIALKRNDPEFIITVIVLVLSLFLLLLADFCATRELLFPLLVLIVFYLGAIAYLLFKLIRLFTKYANQPGKRSLVVFDIFTLLLAFWLATITVVVISNFGKGLKKLYANNYSRHGVPIYPTMTQNSEISKVSARKYTASGGDLYNPVAPPPREQLDF</sequence>
<gene>
    <name evidence="2" type="ORF">Amon01_000295800</name>
</gene>
<keyword evidence="1" id="KW-1133">Transmembrane helix</keyword>
<dbReference type="EMBL" id="BSXU01001169">
    <property type="protein sequence ID" value="GMG24538.1"/>
    <property type="molecule type" value="Genomic_DNA"/>
</dbReference>
<protein>
    <submittedName>
        <fullName evidence="2">Unnamed protein product</fullName>
    </submittedName>
</protein>
<feature type="transmembrane region" description="Helical" evidence="1">
    <location>
        <begin position="273"/>
        <end position="293"/>
    </location>
</feature>
<keyword evidence="3" id="KW-1185">Reference proteome</keyword>
<name>A0A9W6YXM2_AMBMO</name>
<dbReference type="GO" id="GO:0005794">
    <property type="term" value="C:Golgi apparatus"/>
    <property type="evidence" value="ECO:0007669"/>
    <property type="project" value="TreeGrafter"/>
</dbReference>
<organism evidence="2 3">
    <name type="scientific">Ambrosiozyma monospora</name>
    <name type="common">Yeast</name>
    <name type="synonym">Endomycopsis monosporus</name>
    <dbReference type="NCBI Taxonomy" id="43982"/>
    <lineage>
        <taxon>Eukaryota</taxon>
        <taxon>Fungi</taxon>
        <taxon>Dikarya</taxon>
        <taxon>Ascomycota</taxon>
        <taxon>Saccharomycotina</taxon>
        <taxon>Pichiomycetes</taxon>
        <taxon>Pichiales</taxon>
        <taxon>Pichiaceae</taxon>
        <taxon>Ambrosiozyma</taxon>
    </lineage>
</organism>
<feature type="transmembrane region" description="Helical" evidence="1">
    <location>
        <begin position="58"/>
        <end position="79"/>
    </location>
</feature>
<evidence type="ECO:0000313" key="3">
    <source>
        <dbReference type="Proteomes" id="UP001165063"/>
    </source>
</evidence>